<gene>
    <name evidence="2" type="ORF">PFISCL1PPCAC_27297</name>
</gene>
<evidence type="ECO:0000256" key="1">
    <source>
        <dbReference type="SAM" id="MobiDB-lite"/>
    </source>
</evidence>
<reference evidence="2" key="1">
    <citation type="submission" date="2023-10" db="EMBL/GenBank/DDBJ databases">
        <title>Genome assembly of Pristionchus species.</title>
        <authorList>
            <person name="Yoshida K."/>
            <person name="Sommer R.J."/>
        </authorList>
    </citation>
    <scope>NUCLEOTIDE SEQUENCE</scope>
    <source>
        <strain evidence="2">RS5133</strain>
    </source>
</reference>
<dbReference type="Proteomes" id="UP001432322">
    <property type="component" value="Unassembled WGS sequence"/>
</dbReference>
<dbReference type="EMBL" id="BTSY01000007">
    <property type="protein sequence ID" value="GMT36000.1"/>
    <property type="molecule type" value="Genomic_DNA"/>
</dbReference>
<feature type="compositionally biased region" description="Polar residues" evidence="1">
    <location>
        <begin position="59"/>
        <end position="69"/>
    </location>
</feature>
<accession>A0AAV5WZC9</accession>
<evidence type="ECO:0000313" key="3">
    <source>
        <dbReference type="Proteomes" id="UP001432322"/>
    </source>
</evidence>
<sequence>QFQKWCEMHRVSSVILNSEERRRVAKCAPSYPAARKYKRTSSHPPRKPKRTFEEKRFNSSENINISSVPSKGEGIERWSNDMLRERIMRNIYSRV</sequence>
<feature type="non-terminal residue" evidence="2">
    <location>
        <position position="1"/>
    </location>
</feature>
<keyword evidence="3" id="KW-1185">Reference proteome</keyword>
<feature type="compositionally biased region" description="Basic residues" evidence="1">
    <location>
        <begin position="35"/>
        <end position="49"/>
    </location>
</feature>
<feature type="region of interest" description="Disordered" evidence="1">
    <location>
        <begin position="32"/>
        <end position="74"/>
    </location>
</feature>
<organism evidence="2 3">
    <name type="scientific">Pristionchus fissidentatus</name>
    <dbReference type="NCBI Taxonomy" id="1538716"/>
    <lineage>
        <taxon>Eukaryota</taxon>
        <taxon>Metazoa</taxon>
        <taxon>Ecdysozoa</taxon>
        <taxon>Nematoda</taxon>
        <taxon>Chromadorea</taxon>
        <taxon>Rhabditida</taxon>
        <taxon>Rhabditina</taxon>
        <taxon>Diplogasteromorpha</taxon>
        <taxon>Diplogasteroidea</taxon>
        <taxon>Neodiplogasteridae</taxon>
        <taxon>Pristionchus</taxon>
    </lineage>
</organism>
<dbReference type="AlphaFoldDB" id="A0AAV5WZC9"/>
<evidence type="ECO:0000313" key="2">
    <source>
        <dbReference type="EMBL" id="GMT36000.1"/>
    </source>
</evidence>
<protein>
    <submittedName>
        <fullName evidence="2">Uncharacterized protein</fullName>
    </submittedName>
</protein>
<comment type="caution">
    <text evidence="2">The sequence shown here is derived from an EMBL/GenBank/DDBJ whole genome shotgun (WGS) entry which is preliminary data.</text>
</comment>
<proteinExistence type="predicted"/>
<name>A0AAV5WZC9_9BILA</name>
<feature type="non-terminal residue" evidence="2">
    <location>
        <position position="95"/>
    </location>
</feature>